<evidence type="ECO:0000256" key="1">
    <source>
        <dbReference type="SAM" id="Phobius"/>
    </source>
</evidence>
<proteinExistence type="predicted"/>
<dbReference type="AlphaFoldDB" id="A0A2C5X379"/>
<organism evidence="2 3">
    <name type="scientific">Ceratocystis fimbriata CBS 114723</name>
    <dbReference type="NCBI Taxonomy" id="1035309"/>
    <lineage>
        <taxon>Eukaryota</taxon>
        <taxon>Fungi</taxon>
        <taxon>Dikarya</taxon>
        <taxon>Ascomycota</taxon>
        <taxon>Pezizomycotina</taxon>
        <taxon>Sordariomycetes</taxon>
        <taxon>Hypocreomycetidae</taxon>
        <taxon>Microascales</taxon>
        <taxon>Ceratocystidaceae</taxon>
        <taxon>Ceratocystis</taxon>
    </lineage>
</organism>
<feature type="transmembrane region" description="Helical" evidence="1">
    <location>
        <begin position="20"/>
        <end position="38"/>
    </location>
</feature>
<keyword evidence="3" id="KW-1185">Reference proteome</keyword>
<protein>
    <submittedName>
        <fullName evidence="2">Uncharacterized protein</fullName>
    </submittedName>
</protein>
<dbReference type="Proteomes" id="UP000222788">
    <property type="component" value="Unassembled WGS sequence"/>
</dbReference>
<name>A0A2C5X379_9PEZI</name>
<comment type="caution">
    <text evidence="2">The sequence shown here is derived from an EMBL/GenBank/DDBJ whole genome shotgun (WGS) entry which is preliminary data.</text>
</comment>
<accession>A0A2C5X379</accession>
<sequence length="125" mass="14550">MVAEPDPNLEEPFCLLETWAGYILLRLFRVFIETALFFSRMIETLMQFAVFRVFSRIMWFLVLTPAFTTFRVVAGITIIEMSFLVYLMSFEWQAMSGTAGHRVGFWEGLTVSEPSEVKRPGRHLQ</sequence>
<evidence type="ECO:0000313" key="2">
    <source>
        <dbReference type="EMBL" id="PHH52727.1"/>
    </source>
</evidence>
<keyword evidence="1" id="KW-1133">Transmembrane helix</keyword>
<feature type="transmembrane region" description="Helical" evidence="1">
    <location>
        <begin position="59"/>
        <end position="87"/>
    </location>
</feature>
<gene>
    <name evidence="2" type="ORF">CFIMG_008370RA00001</name>
</gene>
<keyword evidence="1" id="KW-0472">Membrane</keyword>
<evidence type="ECO:0000313" key="3">
    <source>
        <dbReference type="Proteomes" id="UP000222788"/>
    </source>
</evidence>
<reference evidence="2 3" key="1">
    <citation type="journal article" date="2013" name="Fungal Biol.">
        <title>Analysis of microsatellite markers in the genome of the plant pathogen Ceratocystis fimbriata.</title>
        <authorList>
            <person name="Simpson M.C."/>
            <person name="Wilken P.M."/>
            <person name="Coetzee M.P."/>
            <person name="Wingfield M.J."/>
            <person name="Wingfield B.D."/>
        </authorList>
    </citation>
    <scope>NUCLEOTIDE SEQUENCE [LARGE SCALE GENOMIC DNA]</scope>
    <source>
        <strain evidence="2 3">CBS 114723</strain>
    </source>
</reference>
<keyword evidence="1" id="KW-0812">Transmembrane</keyword>
<dbReference type="EMBL" id="APWK03000059">
    <property type="protein sequence ID" value="PHH52727.1"/>
    <property type="molecule type" value="Genomic_DNA"/>
</dbReference>
<reference evidence="2 3" key="2">
    <citation type="journal article" date="2013" name="IMA Fungus">
        <title>IMA Genome-F 1: Ceratocystis fimbriata: Draft nuclear genome sequence for the plant pathogen, Ceratocystis fimbriata.</title>
        <authorList>
            <person name="Wilken P.M."/>
            <person name="Steenkamp E.T."/>
            <person name="Wingfield M.J."/>
            <person name="de Beer Z.W."/>
            <person name="Wingfield B.D."/>
        </authorList>
    </citation>
    <scope>NUCLEOTIDE SEQUENCE [LARGE SCALE GENOMIC DNA]</scope>
    <source>
        <strain evidence="2 3">CBS 114723</strain>
    </source>
</reference>